<feature type="region of interest" description="Disordered" evidence="1">
    <location>
        <begin position="1"/>
        <end position="103"/>
    </location>
</feature>
<evidence type="ECO:0000313" key="3">
    <source>
        <dbReference type="Proteomes" id="UP000319557"/>
    </source>
</evidence>
<dbReference type="Proteomes" id="UP000319557">
    <property type="component" value="Chromosome"/>
</dbReference>
<evidence type="ECO:0000313" key="2">
    <source>
        <dbReference type="EMBL" id="QDS89376.1"/>
    </source>
</evidence>
<feature type="compositionally biased region" description="Basic and acidic residues" evidence="1">
    <location>
        <begin position="58"/>
        <end position="79"/>
    </location>
</feature>
<reference evidence="2 3" key="1">
    <citation type="submission" date="2019-02" db="EMBL/GenBank/DDBJ databases">
        <title>Deep-cultivation of Planctomycetes and their phenomic and genomic characterization uncovers novel biology.</title>
        <authorList>
            <person name="Wiegand S."/>
            <person name="Jogler M."/>
            <person name="Boedeker C."/>
            <person name="Pinto D."/>
            <person name="Vollmers J."/>
            <person name="Rivas-Marin E."/>
            <person name="Kohn T."/>
            <person name="Peeters S.H."/>
            <person name="Heuer A."/>
            <person name="Rast P."/>
            <person name="Oberbeckmann S."/>
            <person name="Bunk B."/>
            <person name="Jeske O."/>
            <person name="Meyerdierks A."/>
            <person name="Storesund J.E."/>
            <person name="Kallscheuer N."/>
            <person name="Luecker S."/>
            <person name="Lage O.M."/>
            <person name="Pohl T."/>
            <person name="Merkel B.J."/>
            <person name="Hornburger P."/>
            <person name="Mueller R.-W."/>
            <person name="Bruemmer F."/>
            <person name="Labrenz M."/>
            <person name="Spormann A.M."/>
            <person name="Op den Camp H."/>
            <person name="Overmann J."/>
            <person name="Amann R."/>
            <person name="Jetten M.S.M."/>
            <person name="Mascher T."/>
            <person name="Medema M.H."/>
            <person name="Devos D.P."/>
            <person name="Kaster A.-K."/>
            <person name="Ovreas L."/>
            <person name="Rohde M."/>
            <person name="Galperin M.Y."/>
            <person name="Jogler C."/>
        </authorList>
    </citation>
    <scope>NUCLEOTIDE SEQUENCE [LARGE SCALE GENOMIC DNA]</scope>
    <source>
        <strain evidence="2 3">EC9</strain>
    </source>
</reference>
<dbReference type="EMBL" id="CP036261">
    <property type="protein sequence ID" value="QDS89376.1"/>
    <property type="molecule type" value="Genomic_DNA"/>
</dbReference>
<feature type="compositionally biased region" description="Acidic residues" evidence="1">
    <location>
        <begin position="93"/>
        <end position="103"/>
    </location>
</feature>
<evidence type="ECO:0000256" key="1">
    <source>
        <dbReference type="SAM" id="MobiDB-lite"/>
    </source>
</evidence>
<dbReference type="OrthoDB" id="279707at2"/>
<gene>
    <name evidence="2" type="ORF">EC9_35750</name>
</gene>
<dbReference type="KEGG" id="ruv:EC9_35750"/>
<proteinExistence type="predicted"/>
<keyword evidence="3" id="KW-1185">Reference proteome</keyword>
<protein>
    <submittedName>
        <fullName evidence="2">Uncharacterized protein</fullName>
    </submittedName>
</protein>
<name>A0A517M3C1_9BACT</name>
<accession>A0A517M3C1</accession>
<organism evidence="2 3">
    <name type="scientific">Rosistilla ulvae</name>
    <dbReference type="NCBI Taxonomy" id="1930277"/>
    <lineage>
        <taxon>Bacteria</taxon>
        <taxon>Pseudomonadati</taxon>
        <taxon>Planctomycetota</taxon>
        <taxon>Planctomycetia</taxon>
        <taxon>Pirellulales</taxon>
        <taxon>Pirellulaceae</taxon>
        <taxon>Rosistilla</taxon>
    </lineage>
</organism>
<dbReference type="RefSeq" id="WP_145347064.1">
    <property type="nucleotide sequence ID" value="NZ_CP036261.1"/>
</dbReference>
<sequence>MSIEPSAAVTGLAGTARAQQRGSDTETVRNQQAAVNQSESPGQAEGADQLTLEASSKSGDRDGDGRRPFELQEREHADEEQGDPPSNVKPIDDDCGEQLDLEV</sequence>
<feature type="compositionally biased region" description="Polar residues" evidence="1">
    <location>
        <begin position="28"/>
        <end position="41"/>
    </location>
</feature>
<dbReference type="AlphaFoldDB" id="A0A517M3C1"/>